<organism evidence="1 2">
    <name type="scientific">Candidatus Pantoea varia</name>
    <dbReference type="NCBI Taxonomy" id="1881036"/>
    <lineage>
        <taxon>Bacteria</taxon>
        <taxon>Pseudomonadati</taxon>
        <taxon>Pseudomonadota</taxon>
        <taxon>Gammaproteobacteria</taxon>
        <taxon>Enterobacterales</taxon>
        <taxon>Erwiniaceae</taxon>
        <taxon>Pantoea</taxon>
    </lineage>
</organism>
<evidence type="ECO:0000313" key="2">
    <source>
        <dbReference type="Proteomes" id="UP000198968"/>
    </source>
</evidence>
<accession>A0A1I5ETZ3</accession>
<dbReference type="AlphaFoldDB" id="A0A1I5ETZ3"/>
<proteinExistence type="predicted"/>
<gene>
    <name evidence="1" type="ORF">SAMN05428971_3107</name>
</gene>
<reference evidence="2" key="1">
    <citation type="submission" date="2016-10" db="EMBL/GenBank/DDBJ databases">
        <authorList>
            <person name="Varghese N."/>
            <person name="Submissions S."/>
        </authorList>
    </citation>
    <scope>NUCLEOTIDE SEQUENCE [LARGE SCALE GENOMIC DNA]</scope>
    <source>
        <strain evidence="2">OV426</strain>
    </source>
</reference>
<dbReference type="Proteomes" id="UP000198968">
    <property type="component" value="Unassembled WGS sequence"/>
</dbReference>
<keyword evidence="2" id="KW-1185">Reference proteome</keyword>
<evidence type="ECO:0000313" key="1">
    <source>
        <dbReference type="EMBL" id="SFO14846.1"/>
    </source>
</evidence>
<dbReference type="RefSeq" id="WP_175501520.1">
    <property type="nucleotide sequence ID" value="NZ_FOVG01000003.1"/>
</dbReference>
<dbReference type="EMBL" id="FOVG01000003">
    <property type="protein sequence ID" value="SFO14846.1"/>
    <property type="molecule type" value="Genomic_DNA"/>
</dbReference>
<protein>
    <submittedName>
        <fullName evidence="1">Uncharacterized protein</fullName>
    </submittedName>
</protein>
<name>A0A1I5ETZ3_9GAMM</name>
<sequence>MPDYFLFQKNQTVKAVNVVRQDQQNALTSMGFEKIWEEVHADNADAALLRYQQLRRDEETAAQSFATDSVVSSLLSLISR</sequence>